<dbReference type="EMBL" id="AHHD01001261">
    <property type="protein sequence ID" value="EKG08870.1"/>
    <property type="molecule type" value="Genomic_DNA"/>
</dbReference>
<evidence type="ECO:0000313" key="1">
    <source>
        <dbReference type="EMBL" id="EKG08870.1"/>
    </source>
</evidence>
<comment type="caution">
    <text evidence="1">The sequence shown here is derived from an EMBL/GenBank/DDBJ whole genome shotgun (WGS) entry which is preliminary data.</text>
</comment>
<dbReference type="InParanoid" id="K2RWN3"/>
<gene>
    <name evidence="1" type="ORF">MPH_14209</name>
</gene>
<feature type="non-terminal residue" evidence="1">
    <location>
        <position position="1"/>
    </location>
</feature>
<dbReference type="VEuPathDB" id="FungiDB:MPH_14209"/>
<proteinExistence type="predicted"/>
<dbReference type="AlphaFoldDB" id="K2RWN3"/>
<accession>K2RWN3</accession>
<reference evidence="1 2" key="1">
    <citation type="journal article" date="2012" name="BMC Genomics">
        <title>Tools to kill: Genome of one of the most destructive plant pathogenic fungi Macrophomina phaseolina.</title>
        <authorList>
            <person name="Islam M.S."/>
            <person name="Haque M.S."/>
            <person name="Islam M.M."/>
            <person name="Emdad E.M."/>
            <person name="Halim A."/>
            <person name="Hossen Q.M.M."/>
            <person name="Hossain M.Z."/>
            <person name="Ahmed B."/>
            <person name="Rahim S."/>
            <person name="Rahman M.S."/>
            <person name="Alam M.M."/>
            <person name="Hou S."/>
            <person name="Wan X."/>
            <person name="Saito J.A."/>
            <person name="Alam M."/>
        </authorList>
    </citation>
    <scope>NUCLEOTIDE SEQUENCE [LARGE SCALE GENOMIC DNA]</scope>
    <source>
        <strain evidence="1 2">MS6</strain>
    </source>
</reference>
<dbReference type="HOGENOM" id="CLU_3092990_0_0_1"/>
<sequence>FSFPHSMHFLAWINGHISIVTHLDWLIYNCTSLFVMTCLSTFSTSHLHPSSV</sequence>
<name>K2RWN3_MACPH</name>
<organism evidence="1 2">
    <name type="scientific">Macrophomina phaseolina (strain MS6)</name>
    <name type="common">Charcoal rot fungus</name>
    <dbReference type="NCBI Taxonomy" id="1126212"/>
    <lineage>
        <taxon>Eukaryota</taxon>
        <taxon>Fungi</taxon>
        <taxon>Dikarya</taxon>
        <taxon>Ascomycota</taxon>
        <taxon>Pezizomycotina</taxon>
        <taxon>Dothideomycetes</taxon>
        <taxon>Dothideomycetes incertae sedis</taxon>
        <taxon>Botryosphaeriales</taxon>
        <taxon>Botryosphaeriaceae</taxon>
        <taxon>Macrophomina</taxon>
    </lineage>
</organism>
<protein>
    <submittedName>
        <fullName evidence="1">Uncharacterized protein</fullName>
    </submittedName>
</protein>
<evidence type="ECO:0000313" key="2">
    <source>
        <dbReference type="Proteomes" id="UP000007129"/>
    </source>
</evidence>
<dbReference type="Proteomes" id="UP000007129">
    <property type="component" value="Unassembled WGS sequence"/>
</dbReference>